<comment type="caution">
    <text evidence="1">The sequence shown here is derived from an EMBL/GenBank/DDBJ whole genome shotgun (WGS) entry which is preliminary data.</text>
</comment>
<organism evidence="1 2">
    <name type="scientific">Neisseria subflava NJ9703</name>
    <dbReference type="NCBI Taxonomy" id="546268"/>
    <lineage>
        <taxon>Bacteria</taxon>
        <taxon>Pseudomonadati</taxon>
        <taxon>Pseudomonadota</taxon>
        <taxon>Betaproteobacteria</taxon>
        <taxon>Neisseriales</taxon>
        <taxon>Neisseriaceae</taxon>
        <taxon>Neisseria</taxon>
    </lineage>
</organism>
<gene>
    <name evidence="1" type="ORF">NEISUBOT_03563</name>
</gene>
<dbReference type="AlphaFoldDB" id="A0A9W5IRZ3"/>
<sequence>MSRLLRTLRYCVAETETLSILSIFYKRHRPSEHFRRPQCLEFQI</sequence>
<evidence type="ECO:0000313" key="1">
    <source>
        <dbReference type="EMBL" id="EFC52727.1"/>
    </source>
</evidence>
<reference evidence="1 2" key="1">
    <citation type="submission" date="2010-01" db="EMBL/GenBank/DDBJ databases">
        <authorList>
            <person name="Weinstock G."/>
            <person name="Sodergren E."/>
            <person name="Clifton S."/>
            <person name="Fulton L."/>
            <person name="Fulton B."/>
            <person name="Courtney L."/>
            <person name="Fronick C."/>
            <person name="Harrison M."/>
            <person name="Strong C."/>
            <person name="Farmer C."/>
            <person name="Delahaunty K."/>
            <person name="Markovic C."/>
            <person name="Hall O."/>
            <person name="Minx P."/>
            <person name="Tomlinson C."/>
            <person name="Mitreva M."/>
            <person name="Nelson J."/>
            <person name="Hou S."/>
            <person name="Wollam A."/>
            <person name="Pepin K.H."/>
            <person name="Johnson M."/>
            <person name="Bhonagiri V."/>
            <person name="Nash W.E."/>
            <person name="Warren W."/>
            <person name="Chinwalla A."/>
            <person name="Mardis E.R."/>
            <person name="Wilson R.K."/>
        </authorList>
    </citation>
    <scope>NUCLEOTIDE SEQUENCE [LARGE SCALE GENOMIC DNA]</scope>
    <source>
        <strain evidence="1 2">NJ9703</strain>
    </source>
</reference>
<proteinExistence type="predicted"/>
<accession>A0A9W5IRZ3</accession>
<dbReference type="EMBL" id="ACEO02000002">
    <property type="protein sequence ID" value="EFC52727.1"/>
    <property type="molecule type" value="Genomic_DNA"/>
</dbReference>
<dbReference type="Proteomes" id="UP000004621">
    <property type="component" value="Unassembled WGS sequence"/>
</dbReference>
<evidence type="ECO:0000313" key="2">
    <source>
        <dbReference type="Proteomes" id="UP000004621"/>
    </source>
</evidence>
<name>A0A9W5IRZ3_NEISU</name>
<protein>
    <submittedName>
        <fullName evidence="1">Uncharacterized protein</fullName>
    </submittedName>
</protein>